<organism evidence="1 2">
    <name type="scientific">Flavobacterium orientale</name>
    <dbReference type="NCBI Taxonomy" id="1756020"/>
    <lineage>
        <taxon>Bacteria</taxon>
        <taxon>Pseudomonadati</taxon>
        <taxon>Bacteroidota</taxon>
        <taxon>Flavobacteriia</taxon>
        <taxon>Flavobacteriales</taxon>
        <taxon>Flavobacteriaceae</taxon>
        <taxon>Flavobacterium</taxon>
    </lineage>
</organism>
<dbReference type="CDD" id="cd03801">
    <property type="entry name" value="GT4_PimA-like"/>
    <property type="match status" value="1"/>
</dbReference>
<dbReference type="Proteomes" id="UP000625735">
    <property type="component" value="Unassembled WGS sequence"/>
</dbReference>
<name>A0A916XVK4_9FLAO</name>
<dbReference type="SUPFAM" id="SSF53756">
    <property type="entry name" value="UDP-Glycosyltransferase/glycogen phosphorylase"/>
    <property type="match status" value="1"/>
</dbReference>
<sequence length="291" mass="32804">MHMWIAIVLHSRKVDVVLIDVYSTLNFWYAYSCSLLCRVFDIPYIPILHGGNLPARFQNNPKTAMALVNYAYKTVIPSAYLKKHLASFNLPRVEVIPNTIELANYPFKQRSALQPHLLWVRAIDSIYNPEMALQTLALVREEFPEAQLTMVGPYKSISETAWQQTLQKYQLPVRMTGKLTKEEWIGLAASHTVFINTTRIDNMPVSVIEAMALGLPVVSTDVGGIPHLIQHEVSGLLVPTNDAPAMAQAVLRLLRSEGLTEKLTLNARKEVDKYDWRAIAVQWKALLEGGI</sequence>
<protein>
    <recommendedName>
        <fullName evidence="3">Glycosyl transferase family 1</fullName>
    </recommendedName>
</protein>
<dbReference type="PANTHER" id="PTHR45947">
    <property type="entry name" value="SULFOQUINOVOSYL TRANSFERASE SQD2"/>
    <property type="match status" value="1"/>
</dbReference>
<dbReference type="Pfam" id="PF13692">
    <property type="entry name" value="Glyco_trans_1_4"/>
    <property type="match status" value="1"/>
</dbReference>
<dbReference type="Gene3D" id="3.40.50.2000">
    <property type="entry name" value="Glycogen Phosphorylase B"/>
    <property type="match status" value="2"/>
</dbReference>
<dbReference type="InterPro" id="IPR050194">
    <property type="entry name" value="Glycosyltransferase_grp1"/>
</dbReference>
<reference evidence="1" key="1">
    <citation type="journal article" date="2014" name="Int. J. Syst. Evol. Microbiol.">
        <title>Complete genome sequence of Corynebacterium casei LMG S-19264T (=DSM 44701T), isolated from a smear-ripened cheese.</title>
        <authorList>
            <consortium name="US DOE Joint Genome Institute (JGI-PGF)"/>
            <person name="Walter F."/>
            <person name="Albersmeier A."/>
            <person name="Kalinowski J."/>
            <person name="Ruckert C."/>
        </authorList>
    </citation>
    <scope>NUCLEOTIDE SEQUENCE</scope>
    <source>
        <strain evidence="1">CGMCC 1.12506</strain>
    </source>
</reference>
<dbReference type="EMBL" id="BMFG01000001">
    <property type="protein sequence ID" value="GGD15113.1"/>
    <property type="molecule type" value="Genomic_DNA"/>
</dbReference>
<evidence type="ECO:0000313" key="2">
    <source>
        <dbReference type="Proteomes" id="UP000625735"/>
    </source>
</evidence>
<dbReference type="PANTHER" id="PTHR45947:SF3">
    <property type="entry name" value="SULFOQUINOVOSYL TRANSFERASE SQD2"/>
    <property type="match status" value="1"/>
</dbReference>
<proteinExistence type="predicted"/>
<dbReference type="GO" id="GO:0016757">
    <property type="term" value="F:glycosyltransferase activity"/>
    <property type="evidence" value="ECO:0007669"/>
    <property type="project" value="TreeGrafter"/>
</dbReference>
<reference evidence="1" key="2">
    <citation type="submission" date="2020-09" db="EMBL/GenBank/DDBJ databases">
        <authorList>
            <person name="Sun Q."/>
            <person name="Zhou Y."/>
        </authorList>
    </citation>
    <scope>NUCLEOTIDE SEQUENCE</scope>
    <source>
        <strain evidence="1">CGMCC 1.12506</strain>
    </source>
</reference>
<comment type="caution">
    <text evidence="1">The sequence shown here is derived from an EMBL/GenBank/DDBJ whole genome shotgun (WGS) entry which is preliminary data.</text>
</comment>
<dbReference type="AlphaFoldDB" id="A0A916XVK4"/>
<evidence type="ECO:0000313" key="1">
    <source>
        <dbReference type="EMBL" id="GGD15113.1"/>
    </source>
</evidence>
<keyword evidence="2" id="KW-1185">Reference proteome</keyword>
<accession>A0A916XVK4</accession>
<evidence type="ECO:0008006" key="3">
    <source>
        <dbReference type="Google" id="ProtNLM"/>
    </source>
</evidence>
<gene>
    <name evidence="1" type="ORF">GCM10011343_02640</name>
</gene>